<dbReference type="EMBL" id="JBHSFZ010000001">
    <property type="protein sequence ID" value="MFC4592882.1"/>
    <property type="molecule type" value="Genomic_DNA"/>
</dbReference>
<feature type="compositionally biased region" description="Pro residues" evidence="1">
    <location>
        <begin position="33"/>
        <end position="48"/>
    </location>
</feature>
<feature type="signal peptide" evidence="2">
    <location>
        <begin position="1"/>
        <end position="23"/>
    </location>
</feature>
<protein>
    <recommendedName>
        <fullName evidence="5">Lipoprotein</fullName>
    </recommendedName>
</protein>
<feature type="region of interest" description="Disordered" evidence="1">
    <location>
        <begin position="25"/>
        <end position="53"/>
    </location>
</feature>
<evidence type="ECO:0000256" key="2">
    <source>
        <dbReference type="SAM" id="SignalP"/>
    </source>
</evidence>
<evidence type="ECO:0000256" key="1">
    <source>
        <dbReference type="SAM" id="MobiDB-lite"/>
    </source>
</evidence>
<name>A0ABV9EWA2_9SPHN</name>
<evidence type="ECO:0008006" key="5">
    <source>
        <dbReference type="Google" id="ProtNLM"/>
    </source>
</evidence>
<sequence length="177" mass="18515">MRLHPIPAAFAPLLFLLPSCVGAPDQAQRPAPRQVPPRAAPAPAPASAPAPLEWQYRPATPGNWTYRQEGQGSAALFTSPAAGPLLTLRCDPAAGRISLLRAGAGQAAMTLRTSYGAVNWPAAASPSGTIATRAASDAALDQIAYSRGRFAVEVQGLDTLIIPAWAEVGRVIEDCRR</sequence>
<keyword evidence="2" id="KW-0732">Signal</keyword>
<gene>
    <name evidence="3" type="ORF">ACFO3E_01550</name>
</gene>
<reference evidence="4" key="1">
    <citation type="journal article" date="2019" name="Int. J. Syst. Evol. Microbiol.">
        <title>The Global Catalogue of Microorganisms (GCM) 10K type strain sequencing project: providing services to taxonomists for standard genome sequencing and annotation.</title>
        <authorList>
            <consortium name="The Broad Institute Genomics Platform"/>
            <consortium name="The Broad Institute Genome Sequencing Center for Infectious Disease"/>
            <person name="Wu L."/>
            <person name="Ma J."/>
        </authorList>
    </citation>
    <scope>NUCLEOTIDE SEQUENCE [LARGE SCALE GENOMIC DNA]</scope>
    <source>
        <strain evidence="4">NBRC 103632</strain>
    </source>
</reference>
<evidence type="ECO:0000313" key="3">
    <source>
        <dbReference type="EMBL" id="MFC4592882.1"/>
    </source>
</evidence>
<accession>A0ABV9EWA2</accession>
<dbReference type="RefSeq" id="WP_380801983.1">
    <property type="nucleotide sequence ID" value="NZ_JBHSFZ010000001.1"/>
</dbReference>
<dbReference type="Proteomes" id="UP001595957">
    <property type="component" value="Unassembled WGS sequence"/>
</dbReference>
<feature type="chain" id="PRO_5045259519" description="Lipoprotein" evidence="2">
    <location>
        <begin position="24"/>
        <end position="177"/>
    </location>
</feature>
<organism evidence="3 4">
    <name type="scientific">Sphingobium tyrosinilyticum</name>
    <dbReference type="NCBI Taxonomy" id="2715436"/>
    <lineage>
        <taxon>Bacteria</taxon>
        <taxon>Pseudomonadati</taxon>
        <taxon>Pseudomonadota</taxon>
        <taxon>Alphaproteobacteria</taxon>
        <taxon>Sphingomonadales</taxon>
        <taxon>Sphingomonadaceae</taxon>
        <taxon>Sphingobium</taxon>
    </lineage>
</organism>
<proteinExistence type="predicted"/>
<comment type="caution">
    <text evidence="3">The sequence shown here is derived from an EMBL/GenBank/DDBJ whole genome shotgun (WGS) entry which is preliminary data.</text>
</comment>
<evidence type="ECO:0000313" key="4">
    <source>
        <dbReference type="Proteomes" id="UP001595957"/>
    </source>
</evidence>
<keyword evidence="4" id="KW-1185">Reference proteome</keyword>